<dbReference type="Pfam" id="PF08281">
    <property type="entry name" value="Sigma70_r4_2"/>
    <property type="match status" value="1"/>
</dbReference>
<evidence type="ECO:0000256" key="1">
    <source>
        <dbReference type="ARBA" id="ARBA00010641"/>
    </source>
</evidence>
<keyword evidence="2" id="KW-0805">Transcription regulation</keyword>
<evidence type="ECO:0000313" key="5">
    <source>
        <dbReference type="EMBL" id="ALN55977.1"/>
    </source>
</evidence>
<dbReference type="InterPro" id="IPR036388">
    <property type="entry name" value="WH-like_DNA-bd_sf"/>
</dbReference>
<dbReference type="KEGG" id="lez:GLE_0619"/>
<accession>A0A0S2DBS5</accession>
<dbReference type="GO" id="GO:0006352">
    <property type="term" value="P:DNA-templated transcription initiation"/>
    <property type="evidence" value="ECO:0007669"/>
    <property type="project" value="InterPro"/>
</dbReference>
<reference evidence="5 6" key="1">
    <citation type="submission" date="2015-11" db="EMBL/GenBank/DDBJ databases">
        <title>Genome sequences of Lysobacter enzymogenes strain C3 and Lysobacter antibioticus ATCC 29479.</title>
        <authorList>
            <person name="Kobayashi D.Y."/>
        </authorList>
    </citation>
    <scope>NUCLEOTIDE SEQUENCE [LARGE SCALE GENOMIC DNA]</scope>
    <source>
        <strain evidence="5 6">C3</strain>
    </source>
</reference>
<dbReference type="InterPro" id="IPR014284">
    <property type="entry name" value="RNA_pol_sigma-70_dom"/>
</dbReference>
<dbReference type="InterPro" id="IPR013249">
    <property type="entry name" value="RNA_pol_sigma70_r4_t2"/>
</dbReference>
<dbReference type="InterPro" id="IPR013324">
    <property type="entry name" value="RNA_pol_sigma_r3/r4-like"/>
</dbReference>
<dbReference type="PANTHER" id="PTHR43133">
    <property type="entry name" value="RNA POLYMERASE ECF-TYPE SIGMA FACTO"/>
    <property type="match status" value="1"/>
</dbReference>
<proteinExistence type="inferred from homology"/>
<dbReference type="Gene3D" id="1.10.10.10">
    <property type="entry name" value="Winged helix-like DNA-binding domain superfamily/Winged helix DNA-binding domain"/>
    <property type="match status" value="1"/>
</dbReference>
<evidence type="ECO:0000256" key="4">
    <source>
        <dbReference type="ARBA" id="ARBA00023163"/>
    </source>
</evidence>
<protein>
    <submittedName>
        <fullName evidence="5">RNA polymerase sigma-E factor</fullName>
    </submittedName>
</protein>
<dbReference type="SUPFAM" id="SSF88659">
    <property type="entry name" value="Sigma3 and sigma4 domains of RNA polymerase sigma factors"/>
    <property type="match status" value="1"/>
</dbReference>
<dbReference type="CDD" id="cd06171">
    <property type="entry name" value="Sigma70_r4"/>
    <property type="match status" value="1"/>
</dbReference>
<dbReference type="PANTHER" id="PTHR43133:SF63">
    <property type="entry name" value="RNA POLYMERASE SIGMA FACTOR FECI-RELATED"/>
    <property type="match status" value="1"/>
</dbReference>
<dbReference type="SUPFAM" id="SSF88946">
    <property type="entry name" value="Sigma2 domain of RNA polymerase sigma factors"/>
    <property type="match status" value="1"/>
</dbReference>
<dbReference type="OrthoDB" id="9794372at2"/>
<keyword evidence="4" id="KW-0804">Transcription</keyword>
<evidence type="ECO:0000313" key="6">
    <source>
        <dbReference type="Proteomes" id="UP000061569"/>
    </source>
</evidence>
<dbReference type="STRING" id="69.GLE_0619"/>
<sequence>MPSNAAVLTSLLVTERERLLRYLGRYLDRATAEDALQSMYFKVIAVAGEPPIADARNYLYRLAHHHAVDQGRSEARRRKLREAAAACLEEDETPDTARVALARDELERVARAACELPEPSKRIFMLNRFEGLTQREIAQLLGVSSTTVEKHIQRALRLLDQARGGG</sequence>
<dbReference type="GO" id="GO:0016987">
    <property type="term" value="F:sigma factor activity"/>
    <property type="evidence" value="ECO:0007669"/>
    <property type="project" value="UniProtKB-KW"/>
</dbReference>
<comment type="similarity">
    <text evidence="1">Belongs to the sigma-70 factor family. ECF subfamily.</text>
</comment>
<name>A0A0S2DBS5_LYSEN</name>
<evidence type="ECO:0000256" key="3">
    <source>
        <dbReference type="ARBA" id="ARBA00023082"/>
    </source>
</evidence>
<dbReference type="GO" id="GO:0003677">
    <property type="term" value="F:DNA binding"/>
    <property type="evidence" value="ECO:0007669"/>
    <property type="project" value="InterPro"/>
</dbReference>
<organism evidence="5 6">
    <name type="scientific">Lysobacter enzymogenes</name>
    <dbReference type="NCBI Taxonomy" id="69"/>
    <lineage>
        <taxon>Bacteria</taxon>
        <taxon>Pseudomonadati</taxon>
        <taxon>Pseudomonadota</taxon>
        <taxon>Gammaproteobacteria</taxon>
        <taxon>Lysobacterales</taxon>
        <taxon>Lysobacteraceae</taxon>
        <taxon>Lysobacter</taxon>
    </lineage>
</organism>
<keyword evidence="3" id="KW-0731">Sigma factor</keyword>
<dbReference type="InterPro" id="IPR013325">
    <property type="entry name" value="RNA_pol_sigma_r2"/>
</dbReference>
<dbReference type="Gene3D" id="1.10.1740.10">
    <property type="match status" value="1"/>
</dbReference>
<dbReference type="InterPro" id="IPR039425">
    <property type="entry name" value="RNA_pol_sigma-70-like"/>
</dbReference>
<evidence type="ECO:0000256" key="2">
    <source>
        <dbReference type="ARBA" id="ARBA00023015"/>
    </source>
</evidence>
<dbReference type="NCBIfam" id="TIGR02937">
    <property type="entry name" value="sigma70-ECF"/>
    <property type="match status" value="1"/>
</dbReference>
<dbReference type="AlphaFoldDB" id="A0A0S2DBS5"/>
<gene>
    <name evidence="5" type="ORF">GLE_0619</name>
</gene>
<dbReference type="PATRIC" id="fig|69.6.peg.611"/>
<dbReference type="Proteomes" id="UP000061569">
    <property type="component" value="Chromosome"/>
</dbReference>
<dbReference type="EMBL" id="CP013140">
    <property type="protein sequence ID" value="ALN55977.1"/>
    <property type="molecule type" value="Genomic_DNA"/>
</dbReference>